<evidence type="ECO:0000313" key="2">
    <source>
        <dbReference type="EMBL" id="KAK7860186.1"/>
    </source>
</evidence>
<accession>A0AAW0MA13</accession>
<keyword evidence="1" id="KW-1133">Transmembrane helix</keyword>
<comment type="caution">
    <text evidence="2">The sequence shown here is derived from an EMBL/GenBank/DDBJ whole genome shotgun (WGS) entry which is preliminary data.</text>
</comment>
<dbReference type="AlphaFoldDB" id="A0AAW0MA13"/>
<keyword evidence="1" id="KW-0472">Membrane</keyword>
<reference evidence="2" key="2">
    <citation type="journal article" date="2018" name="Sci. Data">
        <title>The draft genome sequence of cork oak.</title>
        <authorList>
            <person name="Ramos A.M."/>
            <person name="Usie A."/>
            <person name="Barbosa P."/>
            <person name="Barros P.M."/>
            <person name="Capote T."/>
            <person name="Chaves I."/>
            <person name="Simoes F."/>
            <person name="Abreu I."/>
            <person name="Carrasquinho I."/>
            <person name="Faro C."/>
            <person name="Guimaraes J.B."/>
            <person name="Mendonca D."/>
            <person name="Nobrega F."/>
            <person name="Rodrigues L."/>
            <person name="Saibo N.J.M."/>
            <person name="Varela M.C."/>
            <person name="Egas C."/>
            <person name="Matos J."/>
            <person name="Miguel C.M."/>
            <person name="Oliveira M.M."/>
            <person name="Ricardo C.P."/>
            <person name="Goncalves S."/>
        </authorList>
    </citation>
    <scope>NUCLEOTIDE SEQUENCE [LARGE SCALE GENOMIC DNA]</scope>
    <source>
        <strain evidence="2">HL8</strain>
    </source>
</reference>
<reference evidence="2" key="3">
    <citation type="submission" date="2023-07" db="EMBL/GenBank/DDBJ databases">
        <title>An improved reference 1 genome and first organelle genomes of Quercus suber.</title>
        <authorList>
            <consortium name="Genosuber Consortium"/>
            <person name="Usie A."/>
            <person name="Serra O."/>
            <person name="Barros P."/>
        </authorList>
    </citation>
    <scope>NUCLEOTIDE SEQUENCE</scope>
    <source>
        <strain evidence="2">HL8</strain>
        <tissue evidence="2">Leaves</tissue>
    </source>
</reference>
<sequence length="69" mass="7698">MIGHAGYDHRLIYSFQILGGDIQLLIIILRAHSISSKALLLSPSYCSYFVLVTELIIVMTDSDPIHLNP</sequence>
<name>A0AAW0MA13_QUESU</name>
<evidence type="ECO:0000256" key="1">
    <source>
        <dbReference type="SAM" id="Phobius"/>
    </source>
</evidence>
<reference evidence="2" key="1">
    <citation type="submission" date="2017-12" db="EMBL/GenBank/DDBJ databases">
        <authorList>
            <person name="Barbosa P."/>
            <person name="Usie A."/>
            <person name="Ramos A.M."/>
        </authorList>
    </citation>
    <scope>NUCLEOTIDE SEQUENCE</scope>
    <source>
        <strain evidence="2">HL8</strain>
        <tissue evidence="2">Leaves</tissue>
    </source>
</reference>
<organism evidence="2">
    <name type="scientific">Quercus suber</name>
    <name type="common">Cork oak</name>
    <dbReference type="NCBI Taxonomy" id="58331"/>
    <lineage>
        <taxon>Eukaryota</taxon>
        <taxon>Viridiplantae</taxon>
        <taxon>Streptophyta</taxon>
        <taxon>Embryophyta</taxon>
        <taxon>Tracheophyta</taxon>
        <taxon>Spermatophyta</taxon>
        <taxon>Magnoliopsida</taxon>
        <taxon>eudicotyledons</taxon>
        <taxon>Gunneridae</taxon>
        <taxon>Pentapetalae</taxon>
        <taxon>rosids</taxon>
        <taxon>fabids</taxon>
        <taxon>Fagales</taxon>
        <taxon>Fagaceae</taxon>
        <taxon>Quercus</taxon>
    </lineage>
</organism>
<gene>
    <name evidence="2" type="ORF">CFP56_042189</name>
</gene>
<dbReference type="EMBL" id="PKMF04000008">
    <property type="protein sequence ID" value="KAK7860186.1"/>
    <property type="molecule type" value="Genomic_DNA"/>
</dbReference>
<proteinExistence type="predicted"/>
<keyword evidence="1" id="KW-0812">Transmembrane</keyword>
<protein>
    <submittedName>
        <fullName evidence="2">Uncharacterized protein</fullName>
    </submittedName>
</protein>
<feature type="transmembrane region" description="Helical" evidence="1">
    <location>
        <begin position="38"/>
        <end position="59"/>
    </location>
</feature>